<dbReference type="Proteomes" id="UP000828390">
    <property type="component" value="Unassembled WGS sequence"/>
</dbReference>
<dbReference type="EMBL" id="JAIWYP010000010">
    <property type="protein sequence ID" value="KAH3747840.1"/>
    <property type="molecule type" value="Genomic_DNA"/>
</dbReference>
<gene>
    <name evidence="2" type="ORF">DPMN_182272</name>
</gene>
<comment type="caution">
    <text evidence="2">The sequence shown here is derived from an EMBL/GenBank/DDBJ whole genome shotgun (WGS) entry which is preliminary data.</text>
</comment>
<organism evidence="2 3">
    <name type="scientific">Dreissena polymorpha</name>
    <name type="common">Zebra mussel</name>
    <name type="synonym">Mytilus polymorpha</name>
    <dbReference type="NCBI Taxonomy" id="45954"/>
    <lineage>
        <taxon>Eukaryota</taxon>
        <taxon>Metazoa</taxon>
        <taxon>Spiralia</taxon>
        <taxon>Lophotrochozoa</taxon>
        <taxon>Mollusca</taxon>
        <taxon>Bivalvia</taxon>
        <taxon>Autobranchia</taxon>
        <taxon>Heteroconchia</taxon>
        <taxon>Euheterodonta</taxon>
        <taxon>Imparidentia</taxon>
        <taxon>Neoheterodontei</taxon>
        <taxon>Myida</taxon>
        <taxon>Dreissenoidea</taxon>
        <taxon>Dreissenidae</taxon>
        <taxon>Dreissena</taxon>
    </lineage>
</organism>
<reference evidence="2" key="2">
    <citation type="submission" date="2020-11" db="EMBL/GenBank/DDBJ databases">
        <authorList>
            <person name="McCartney M.A."/>
            <person name="Auch B."/>
            <person name="Kono T."/>
            <person name="Mallez S."/>
            <person name="Becker A."/>
            <person name="Gohl D.M."/>
            <person name="Silverstein K.A.T."/>
            <person name="Koren S."/>
            <person name="Bechman K.B."/>
            <person name="Herman A."/>
            <person name="Abrahante J.E."/>
            <person name="Garbe J."/>
        </authorList>
    </citation>
    <scope>NUCLEOTIDE SEQUENCE</scope>
    <source>
        <strain evidence="2">Duluth1</strain>
        <tissue evidence="2">Whole animal</tissue>
    </source>
</reference>
<evidence type="ECO:0000313" key="3">
    <source>
        <dbReference type="Proteomes" id="UP000828390"/>
    </source>
</evidence>
<proteinExistence type="predicted"/>
<evidence type="ECO:0000313" key="2">
    <source>
        <dbReference type="EMBL" id="KAH3747840.1"/>
    </source>
</evidence>
<feature type="compositionally biased region" description="Basic and acidic residues" evidence="1">
    <location>
        <begin position="1"/>
        <end position="11"/>
    </location>
</feature>
<feature type="compositionally biased region" description="Low complexity" evidence="1">
    <location>
        <begin position="29"/>
        <end position="44"/>
    </location>
</feature>
<dbReference type="AlphaFoldDB" id="A0A9D4DFZ4"/>
<evidence type="ECO:0000256" key="1">
    <source>
        <dbReference type="SAM" id="MobiDB-lite"/>
    </source>
</evidence>
<sequence length="103" mass="11629">MGKSDIKRSNEESTPNFVDDHPDIVHKMATNTPPASNPTATSPPLYGTTLRKEHLCHPISNILPSRVLRNLLTSTRQARHKMSPKLTLLRQWTQICTIQFSVN</sequence>
<reference evidence="2" key="1">
    <citation type="journal article" date="2019" name="bioRxiv">
        <title>The Genome of the Zebra Mussel, Dreissena polymorpha: A Resource for Invasive Species Research.</title>
        <authorList>
            <person name="McCartney M.A."/>
            <person name="Auch B."/>
            <person name="Kono T."/>
            <person name="Mallez S."/>
            <person name="Zhang Y."/>
            <person name="Obille A."/>
            <person name="Becker A."/>
            <person name="Abrahante J.E."/>
            <person name="Garbe J."/>
            <person name="Badalamenti J.P."/>
            <person name="Herman A."/>
            <person name="Mangelson H."/>
            <person name="Liachko I."/>
            <person name="Sullivan S."/>
            <person name="Sone E.D."/>
            <person name="Koren S."/>
            <person name="Silverstein K.A.T."/>
            <person name="Beckman K.B."/>
            <person name="Gohl D.M."/>
        </authorList>
    </citation>
    <scope>NUCLEOTIDE SEQUENCE</scope>
    <source>
        <strain evidence="2">Duluth1</strain>
        <tissue evidence="2">Whole animal</tissue>
    </source>
</reference>
<protein>
    <submittedName>
        <fullName evidence="2">Uncharacterized protein</fullName>
    </submittedName>
</protein>
<accession>A0A9D4DFZ4</accession>
<keyword evidence="3" id="KW-1185">Reference proteome</keyword>
<name>A0A9D4DFZ4_DREPO</name>
<feature type="region of interest" description="Disordered" evidence="1">
    <location>
        <begin position="1"/>
        <end position="46"/>
    </location>
</feature>